<gene>
    <name evidence="2" type="ORF">MLI01_20380</name>
</gene>
<dbReference type="GO" id="GO:0050532">
    <property type="term" value="F:2-phosphosulfolactate phosphatase activity"/>
    <property type="evidence" value="ECO:0007669"/>
    <property type="project" value="InterPro"/>
</dbReference>
<accession>A0A4Y4BBA1</accession>
<proteinExistence type="predicted"/>
<organism evidence="2 3">
    <name type="scientific">Microbacterium maritypicum</name>
    <name type="common">Microbacterium liquefaciens</name>
    <dbReference type="NCBI Taxonomy" id="33918"/>
    <lineage>
        <taxon>Bacteria</taxon>
        <taxon>Bacillati</taxon>
        <taxon>Actinomycetota</taxon>
        <taxon>Actinomycetes</taxon>
        <taxon>Micrococcales</taxon>
        <taxon>Microbacteriaceae</taxon>
        <taxon>Microbacterium</taxon>
    </lineage>
</organism>
<dbReference type="Gene3D" id="3.90.1560.10">
    <property type="entry name" value="ComB-like"/>
    <property type="match status" value="1"/>
</dbReference>
<evidence type="ECO:0000256" key="1">
    <source>
        <dbReference type="ARBA" id="ARBA00021948"/>
    </source>
</evidence>
<reference evidence="2 3" key="1">
    <citation type="submission" date="2019-06" db="EMBL/GenBank/DDBJ databases">
        <title>Whole genome shotgun sequence of Microbacterium liquefaciens NBRC 15037.</title>
        <authorList>
            <person name="Hosoyama A."/>
            <person name="Uohara A."/>
            <person name="Ohji S."/>
            <person name="Ichikawa N."/>
        </authorList>
    </citation>
    <scope>NUCLEOTIDE SEQUENCE [LARGE SCALE GENOMIC DNA]</scope>
    <source>
        <strain evidence="2 3">NBRC 15037</strain>
    </source>
</reference>
<sequence length="219" mass="22337">MPSPFDQSTYQVRLDWGTAGLARLATADVVVVVDVLRFSSTVIDATASGVTVALEEAQRWSRNGAAVVAAASTDSTVLVGGIRNAAAVARAVQTIQERRQARTSVAVIAAGELDSAGTLRFAVEDQLGAGAIVSALSARGIDHTAPDAAVAAEGFHALRGAVRHMVGASGSGRELADGVMATARIEASGLVPTSVADAAVLDAVDLVPVLRDGSFTRFE</sequence>
<protein>
    <recommendedName>
        <fullName evidence="1">Probable 2-phosphosulfolactate phosphatase</fullName>
    </recommendedName>
</protein>
<dbReference type="InterPro" id="IPR036702">
    <property type="entry name" value="ComB-like_sf"/>
</dbReference>
<dbReference type="SUPFAM" id="SSF142823">
    <property type="entry name" value="ComB-like"/>
    <property type="match status" value="1"/>
</dbReference>
<dbReference type="EMBL" id="BJNQ01000013">
    <property type="protein sequence ID" value="GEC75893.1"/>
    <property type="molecule type" value="Genomic_DNA"/>
</dbReference>
<name>A0A4Y4BBA1_MICMQ</name>
<dbReference type="AlphaFoldDB" id="A0A4Y4BBA1"/>
<dbReference type="Pfam" id="PF04029">
    <property type="entry name" value="2-ph_phosp"/>
    <property type="match status" value="1"/>
</dbReference>
<dbReference type="InterPro" id="IPR005238">
    <property type="entry name" value="ComB-like"/>
</dbReference>
<evidence type="ECO:0000313" key="3">
    <source>
        <dbReference type="Proteomes" id="UP000317410"/>
    </source>
</evidence>
<dbReference type="GO" id="GO:0000287">
    <property type="term" value="F:magnesium ion binding"/>
    <property type="evidence" value="ECO:0007669"/>
    <property type="project" value="InterPro"/>
</dbReference>
<comment type="caution">
    <text evidence="2">The sequence shown here is derived from an EMBL/GenBank/DDBJ whole genome shotgun (WGS) entry which is preliminary data.</text>
</comment>
<dbReference type="Proteomes" id="UP000317410">
    <property type="component" value="Unassembled WGS sequence"/>
</dbReference>
<evidence type="ECO:0000313" key="2">
    <source>
        <dbReference type="EMBL" id="GEC75893.1"/>
    </source>
</evidence>
<dbReference type="RefSeq" id="WP_055870077.1">
    <property type="nucleotide sequence ID" value="NZ_BJNQ01000013.1"/>
</dbReference>